<dbReference type="GO" id="GO:0000400">
    <property type="term" value="F:four-way junction DNA binding"/>
    <property type="evidence" value="ECO:0007669"/>
    <property type="project" value="UniProtKB-UniRule"/>
</dbReference>
<keyword evidence="8" id="KW-0067">ATP-binding</keyword>
<dbReference type="NCBIfam" id="TIGR00084">
    <property type="entry name" value="ruvA"/>
    <property type="match status" value="1"/>
</dbReference>
<dbReference type="Gene3D" id="2.40.50.140">
    <property type="entry name" value="Nucleic acid-binding proteins"/>
    <property type="match status" value="1"/>
</dbReference>
<keyword evidence="3 6" id="KW-0238">DNA-binding</keyword>
<evidence type="ECO:0000256" key="1">
    <source>
        <dbReference type="ARBA" id="ARBA00022490"/>
    </source>
</evidence>
<dbReference type="GO" id="GO:0048476">
    <property type="term" value="C:Holliday junction resolvase complex"/>
    <property type="evidence" value="ECO:0007669"/>
    <property type="project" value="UniProtKB-UniRule"/>
</dbReference>
<dbReference type="OrthoDB" id="5293449at2"/>
<evidence type="ECO:0000256" key="5">
    <source>
        <dbReference type="ARBA" id="ARBA00023204"/>
    </source>
</evidence>
<feature type="domain" description="Helix-hairpin-helix DNA-binding motif class 1" evidence="7">
    <location>
        <begin position="107"/>
        <end position="126"/>
    </location>
</feature>
<dbReference type="EMBL" id="CACSII010000001">
    <property type="protein sequence ID" value="CAA0078975.1"/>
    <property type="molecule type" value="Genomic_DNA"/>
</dbReference>
<dbReference type="Proteomes" id="UP000434580">
    <property type="component" value="Unassembled WGS sequence"/>
</dbReference>
<accession>A0A5S9N6L4</accession>
<comment type="function">
    <text evidence="6">The RuvA-RuvB-RuvC complex processes Holliday junction (HJ) DNA during genetic recombination and DNA repair, while the RuvA-RuvB complex plays an important role in the rescue of blocked DNA replication forks via replication fork reversal (RFR). RuvA specifically binds to HJ cruciform DNA, conferring on it an open structure. The RuvB hexamer acts as an ATP-dependent pump, pulling dsDNA into and through the RuvAB complex. HJ branch migration allows RuvC to scan DNA until it finds its consensus sequence, where it cleaves and resolves the cruciform DNA.</text>
</comment>
<dbReference type="Gene3D" id="1.10.8.10">
    <property type="entry name" value="DNA helicase RuvA subunit, C-terminal domain"/>
    <property type="match status" value="1"/>
</dbReference>
<comment type="similarity">
    <text evidence="6">Belongs to the RuvA family.</text>
</comment>
<keyword evidence="8" id="KW-0347">Helicase</keyword>
<dbReference type="SMART" id="SM00278">
    <property type="entry name" value="HhH1"/>
    <property type="match status" value="2"/>
</dbReference>
<dbReference type="InterPro" id="IPR000085">
    <property type="entry name" value="RuvA"/>
</dbReference>
<dbReference type="GO" id="GO:0006310">
    <property type="term" value="P:DNA recombination"/>
    <property type="evidence" value="ECO:0007669"/>
    <property type="project" value="UniProtKB-UniRule"/>
</dbReference>
<dbReference type="SUPFAM" id="SSF47781">
    <property type="entry name" value="RuvA domain 2-like"/>
    <property type="match status" value="1"/>
</dbReference>
<reference evidence="8 9" key="1">
    <citation type="submission" date="2019-11" db="EMBL/GenBank/DDBJ databases">
        <authorList>
            <person name="Holert J."/>
        </authorList>
    </citation>
    <scope>NUCLEOTIDE SEQUENCE [LARGE SCALE GENOMIC DNA]</scope>
    <source>
        <strain evidence="8">BC5_2</strain>
    </source>
</reference>
<comment type="subunit">
    <text evidence="6">Homotetramer. Forms an RuvA(8)-RuvB(12)-Holliday junction (HJ) complex. HJ DNA is sandwiched between 2 RuvA tetramers; dsDNA enters through RuvA and exits via RuvB. An RuvB hexamer assembles on each DNA strand where it exits the tetramer. Each RuvB hexamer is contacted by two RuvA subunits (via domain III) on 2 adjacent RuvB subunits; this complex drives branch migration. In the full resolvosome a probable DNA-RuvA(4)-RuvB(12)-RuvC(2) complex forms which resolves the HJ.</text>
</comment>
<dbReference type="SUPFAM" id="SSF46929">
    <property type="entry name" value="DNA helicase RuvA subunit, C-terminal domain"/>
    <property type="match status" value="1"/>
</dbReference>
<comment type="subcellular location">
    <subcellularLocation>
        <location evidence="6">Cytoplasm</location>
    </subcellularLocation>
</comment>
<keyword evidence="8" id="KW-0378">Hydrolase</keyword>
<evidence type="ECO:0000256" key="3">
    <source>
        <dbReference type="ARBA" id="ARBA00023125"/>
    </source>
</evidence>
<dbReference type="InterPro" id="IPR036267">
    <property type="entry name" value="RuvA_C_sf"/>
</dbReference>
<name>A0A5S9N6L4_9GAMM</name>
<protein>
    <recommendedName>
        <fullName evidence="6">Holliday junction branch migration complex subunit RuvA</fullName>
    </recommendedName>
</protein>
<feature type="region of interest" description="Domain III" evidence="6">
    <location>
        <begin position="151"/>
        <end position="200"/>
    </location>
</feature>
<keyword evidence="5 6" id="KW-0234">DNA repair</keyword>
<dbReference type="HAMAP" id="MF_00031">
    <property type="entry name" value="DNA_HJ_migration_RuvA"/>
    <property type="match status" value="1"/>
</dbReference>
<dbReference type="GO" id="GO:0016787">
    <property type="term" value="F:hydrolase activity"/>
    <property type="evidence" value="ECO:0007669"/>
    <property type="project" value="UniProtKB-KW"/>
</dbReference>
<dbReference type="InterPro" id="IPR010994">
    <property type="entry name" value="RuvA_2-like"/>
</dbReference>
<dbReference type="GO" id="GO:0006281">
    <property type="term" value="P:DNA repair"/>
    <property type="evidence" value="ECO:0007669"/>
    <property type="project" value="UniProtKB-UniRule"/>
</dbReference>
<dbReference type="GO" id="GO:0005737">
    <property type="term" value="C:cytoplasm"/>
    <property type="evidence" value="ECO:0007669"/>
    <property type="project" value="UniProtKB-SubCell"/>
</dbReference>
<dbReference type="SUPFAM" id="SSF50249">
    <property type="entry name" value="Nucleic acid-binding proteins"/>
    <property type="match status" value="1"/>
</dbReference>
<gene>
    <name evidence="6 8" type="primary">ruvA</name>
    <name evidence="8" type="ORF">DPBNPPHM_00095</name>
</gene>
<dbReference type="GO" id="GO:0009379">
    <property type="term" value="C:Holliday junction helicase complex"/>
    <property type="evidence" value="ECO:0007669"/>
    <property type="project" value="InterPro"/>
</dbReference>
<dbReference type="Pfam" id="PF14520">
    <property type="entry name" value="HHH_5"/>
    <property type="match status" value="1"/>
</dbReference>
<dbReference type="Pfam" id="PF07499">
    <property type="entry name" value="RuvA_C"/>
    <property type="match status" value="1"/>
</dbReference>
<keyword evidence="8" id="KW-0547">Nucleotide-binding</keyword>
<sequence length="200" mass="21719">MIGWLKGELLEKHAPELLINVNGVGYEVLAPMTTFFALPDAGIVELHTHFVVREDAQQLYGFASKDERRLFRTLIKVNGVGPKLALAILSSMDAPGFVACVQQDDVQALVKIPGVGKKTAERLLVEMRDRLKDWFIEGDATLAPAASAAPAQNMAITEAESALVTLGYKPQDATKMVMAVAGDDSDRAEDLIKAALKRMK</sequence>
<feature type="domain" description="Helix-hairpin-helix DNA-binding motif class 1" evidence="7">
    <location>
        <begin position="72"/>
        <end position="91"/>
    </location>
</feature>
<dbReference type="CDD" id="cd14332">
    <property type="entry name" value="UBA_RuvA_C"/>
    <property type="match status" value="1"/>
</dbReference>
<organism evidence="8 9">
    <name type="scientific">BD1-7 clade bacterium</name>
    <dbReference type="NCBI Taxonomy" id="2029982"/>
    <lineage>
        <taxon>Bacteria</taxon>
        <taxon>Pseudomonadati</taxon>
        <taxon>Pseudomonadota</taxon>
        <taxon>Gammaproteobacteria</taxon>
        <taxon>Cellvibrionales</taxon>
        <taxon>Spongiibacteraceae</taxon>
        <taxon>BD1-7 clade</taxon>
    </lineage>
</organism>
<dbReference type="InterPro" id="IPR012340">
    <property type="entry name" value="NA-bd_OB-fold"/>
</dbReference>
<evidence type="ECO:0000256" key="6">
    <source>
        <dbReference type="HAMAP-Rule" id="MF_00031"/>
    </source>
</evidence>
<dbReference type="InterPro" id="IPR013849">
    <property type="entry name" value="DNA_helicase_Holl-junc_RuvA_I"/>
</dbReference>
<keyword evidence="4 6" id="KW-0233">DNA recombination</keyword>
<evidence type="ECO:0000256" key="2">
    <source>
        <dbReference type="ARBA" id="ARBA00022763"/>
    </source>
</evidence>
<evidence type="ECO:0000313" key="9">
    <source>
        <dbReference type="Proteomes" id="UP000434580"/>
    </source>
</evidence>
<dbReference type="GO" id="GO:0009378">
    <property type="term" value="F:four-way junction helicase activity"/>
    <property type="evidence" value="ECO:0007669"/>
    <property type="project" value="InterPro"/>
</dbReference>
<dbReference type="AlphaFoldDB" id="A0A5S9N6L4"/>
<evidence type="ECO:0000313" key="8">
    <source>
        <dbReference type="EMBL" id="CAA0078975.1"/>
    </source>
</evidence>
<dbReference type="InterPro" id="IPR011114">
    <property type="entry name" value="RuvA_C"/>
</dbReference>
<proteinExistence type="inferred from homology"/>
<evidence type="ECO:0000259" key="7">
    <source>
        <dbReference type="SMART" id="SM00278"/>
    </source>
</evidence>
<comment type="caution">
    <text evidence="6">Lacks conserved residue(s) required for the propagation of feature annotation.</text>
</comment>
<comment type="domain">
    <text evidence="6">Has three domains with a flexible linker between the domains II and III and assumes an 'L' shape. Domain III is highly mobile and contacts RuvB.</text>
</comment>
<dbReference type="GO" id="GO:0005524">
    <property type="term" value="F:ATP binding"/>
    <property type="evidence" value="ECO:0007669"/>
    <property type="project" value="InterPro"/>
</dbReference>
<evidence type="ECO:0000256" key="4">
    <source>
        <dbReference type="ARBA" id="ARBA00023172"/>
    </source>
</evidence>
<dbReference type="Gene3D" id="1.10.150.20">
    <property type="entry name" value="5' to 3' exonuclease, C-terminal subdomain"/>
    <property type="match status" value="1"/>
</dbReference>
<keyword evidence="2 6" id="KW-0227">DNA damage</keyword>
<keyword evidence="1 6" id="KW-0963">Cytoplasm</keyword>
<dbReference type="InterPro" id="IPR003583">
    <property type="entry name" value="Hlx-hairpin-Hlx_DNA-bd_motif"/>
</dbReference>
<dbReference type="Pfam" id="PF01330">
    <property type="entry name" value="RuvA_N"/>
    <property type="match status" value="1"/>
</dbReference>